<sequence length="69" mass="7714">MKTETKKWLDAGHILQNDPNAKVSCPECGVGILIVKDEPIGTSGKRIDRYLICNNCGKWNVITMELPEK</sequence>
<proteinExistence type="predicted"/>
<dbReference type="RefSeq" id="WP_014220192.1">
    <property type="nucleotide sequence ID" value="NZ_LWBO01000004.1"/>
</dbReference>
<evidence type="ECO:0000313" key="2">
    <source>
        <dbReference type="Proteomes" id="UP000192277"/>
    </source>
</evidence>
<evidence type="ECO:0000313" key="1">
    <source>
        <dbReference type="EMBL" id="OQP52151.1"/>
    </source>
</evidence>
<reference evidence="1 2" key="1">
    <citation type="submission" date="2016-04" db="EMBL/GenBank/DDBJ databases">
        <authorList>
            <person name="Chen L."/>
            <person name="Zhuang W."/>
            <person name="Wang G."/>
        </authorList>
    </citation>
    <scope>NUCLEOTIDE SEQUENCE [LARGE SCALE GENOMIC DNA]</scope>
    <source>
        <strain evidence="2">GR20</strain>
    </source>
</reference>
<dbReference type="Proteomes" id="UP000192277">
    <property type="component" value="Unassembled WGS sequence"/>
</dbReference>
<keyword evidence="2" id="KW-1185">Reference proteome</keyword>
<protein>
    <submittedName>
        <fullName evidence="1">Uncharacterized protein</fullName>
    </submittedName>
</protein>
<name>A0ABX3P071_9BACT</name>
<comment type="caution">
    <text evidence="1">The sequence shown here is derived from an EMBL/GenBank/DDBJ whole genome shotgun (WGS) entry which is preliminary data.</text>
</comment>
<gene>
    <name evidence="1" type="ORF">A4D02_23415</name>
</gene>
<dbReference type="EMBL" id="LWBO01000004">
    <property type="protein sequence ID" value="OQP52151.1"/>
    <property type="molecule type" value="Genomic_DNA"/>
</dbReference>
<accession>A0ABX3P071</accession>
<organism evidence="1 2">
    <name type="scientific">Niastella koreensis</name>
    <dbReference type="NCBI Taxonomy" id="354356"/>
    <lineage>
        <taxon>Bacteria</taxon>
        <taxon>Pseudomonadati</taxon>
        <taxon>Bacteroidota</taxon>
        <taxon>Chitinophagia</taxon>
        <taxon>Chitinophagales</taxon>
        <taxon>Chitinophagaceae</taxon>
        <taxon>Niastella</taxon>
    </lineage>
</organism>